<evidence type="ECO:0000256" key="5">
    <source>
        <dbReference type="ARBA" id="ARBA00023054"/>
    </source>
</evidence>
<dbReference type="PANTHER" id="PTHR14649">
    <property type="entry name" value="ZINC FINGER C2HC DOMAIN-CONTAINING PROTEIN 1C"/>
    <property type="match status" value="1"/>
</dbReference>
<keyword evidence="4" id="KW-0862">Zinc</keyword>
<evidence type="ECO:0000256" key="3">
    <source>
        <dbReference type="ARBA" id="ARBA00022771"/>
    </source>
</evidence>
<feature type="region of interest" description="Disordered" evidence="7">
    <location>
        <begin position="394"/>
        <end position="440"/>
    </location>
</feature>
<evidence type="ECO:0000256" key="6">
    <source>
        <dbReference type="PROSITE-ProRule" id="PRU01371"/>
    </source>
</evidence>
<dbReference type="Pfam" id="PF13913">
    <property type="entry name" value="zf-C2HC_2"/>
    <property type="match status" value="1"/>
</dbReference>
<dbReference type="GO" id="GO:0008270">
    <property type="term" value="F:zinc ion binding"/>
    <property type="evidence" value="ECO:0007669"/>
    <property type="project" value="UniProtKB-KW"/>
</dbReference>
<evidence type="ECO:0000313" key="10">
    <source>
        <dbReference type="Proteomes" id="UP000299102"/>
    </source>
</evidence>
<dbReference type="Proteomes" id="UP000299102">
    <property type="component" value="Unassembled WGS sequence"/>
</dbReference>
<dbReference type="STRING" id="151549.A0A4C1X5B2"/>
<dbReference type="OrthoDB" id="10255185at2759"/>
<dbReference type="PROSITE" id="PS52027">
    <property type="entry name" value="ZF_C2HC_C3H"/>
    <property type="match status" value="1"/>
</dbReference>
<dbReference type="Gene3D" id="3.30.160.60">
    <property type="entry name" value="Classic Zinc Finger"/>
    <property type="match status" value="1"/>
</dbReference>
<evidence type="ECO:0000256" key="2">
    <source>
        <dbReference type="ARBA" id="ARBA00022723"/>
    </source>
</evidence>
<evidence type="ECO:0000256" key="4">
    <source>
        <dbReference type="ARBA" id="ARBA00022833"/>
    </source>
</evidence>
<organism evidence="9 10">
    <name type="scientific">Eumeta variegata</name>
    <name type="common">Bagworm moth</name>
    <name type="synonym">Eumeta japonica</name>
    <dbReference type="NCBI Taxonomy" id="151549"/>
    <lineage>
        <taxon>Eukaryota</taxon>
        <taxon>Metazoa</taxon>
        <taxon>Ecdysozoa</taxon>
        <taxon>Arthropoda</taxon>
        <taxon>Hexapoda</taxon>
        <taxon>Insecta</taxon>
        <taxon>Pterygota</taxon>
        <taxon>Neoptera</taxon>
        <taxon>Endopterygota</taxon>
        <taxon>Lepidoptera</taxon>
        <taxon>Glossata</taxon>
        <taxon>Ditrysia</taxon>
        <taxon>Tineoidea</taxon>
        <taxon>Psychidae</taxon>
        <taxon>Oiketicinae</taxon>
        <taxon>Eumeta</taxon>
    </lineage>
</organism>
<comment type="caution">
    <text evidence="9">The sequence shown here is derived from an EMBL/GenBank/DDBJ whole genome shotgun (WGS) entry which is preliminary data.</text>
</comment>
<evidence type="ECO:0000259" key="8">
    <source>
        <dbReference type="PROSITE" id="PS52027"/>
    </source>
</evidence>
<dbReference type="EMBL" id="BGZK01000733">
    <property type="protein sequence ID" value="GBP58333.1"/>
    <property type="molecule type" value="Genomic_DNA"/>
</dbReference>
<feature type="compositionally biased region" description="Basic residues" evidence="7">
    <location>
        <begin position="397"/>
        <end position="407"/>
    </location>
</feature>
<sequence>MFEERRSKGIDKSYPLKPINNNTLSRQVNGHAKTTVTASSKVSVSEKKTVKSNFSSHSLVRKQKIDNMFDASADLNHNLRASSDVAHADPPGAKCENEGPDETDGYRLEDETFPEALAPAQTPRDTPPPALLKKNPAKVNGVVTTKAQATPAPRRPAPAPAAAPAASTTRDRTPTPKIYFIPYSLSSRASSGRRDEGGAAGADWAAGADSASAACRCHYCISQSVGSASSLKAKPAGPRTAARAAASAPAEGAGVGEGAPCAVCGRRFAPDRLDKHQSICKKARAKKRKPFDALKHRLAGTEAEPFIMKARRSGAAAGTGGAGTGAVAAGGKVGNSNWRQKHEDFIRAIRAAKQVQAHLNAGVFRSAFRQAERAAAAAALREPRLRGVPELQAALQPRRRRPPHPQVRHLPVQQAQGAARPAPVTPAAAPARRPFEATSSRSTARLRLKVDDVQNKTGRAWAVRLSSTPCEFISEKKNYIDSLRGPVCPDVARLLTDILTSAKGEAPESRRAYDYACDPITPLKFRFALVLEESDDAGRCEWLPSIARRQSDAVAPCERTIAVSSSRAPAQAHEPLQRWIIVNVNAYVIRGALKFC</sequence>
<evidence type="ECO:0000256" key="1">
    <source>
        <dbReference type="ARBA" id="ARBA00010843"/>
    </source>
</evidence>
<name>A0A4C1X5B2_EUMVA</name>
<feature type="compositionally biased region" description="Low complexity" evidence="7">
    <location>
        <begin position="408"/>
        <end position="432"/>
    </location>
</feature>
<evidence type="ECO:0000256" key="7">
    <source>
        <dbReference type="SAM" id="MobiDB-lite"/>
    </source>
</evidence>
<feature type="region of interest" description="Disordered" evidence="7">
    <location>
        <begin position="81"/>
        <end position="107"/>
    </location>
</feature>
<feature type="compositionally biased region" description="Polar residues" evidence="7">
    <location>
        <begin position="19"/>
        <end position="28"/>
    </location>
</feature>
<keyword evidence="5" id="KW-0175">Coiled coil</keyword>
<gene>
    <name evidence="9" type="primary">ZC2HC1B</name>
    <name evidence="9" type="ORF">EVAR_40898_1</name>
</gene>
<protein>
    <submittedName>
        <fullName evidence="9">Zinc finger C2HC domain-containing protein 1B</fullName>
    </submittedName>
</protein>
<feature type="compositionally biased region" description="Low complexity" evidence="7">
    <location>
        <begin position="33"/>
        <end position="43"/>
    </location>
</feature>
<dbReference type="PANTHER" id="PTHR14649:SF1">
    <property type="entry name" value="ZINC FINGER C2HC DOMAIN-CONTAINING PROTEIN 1C"/>
    <property type="match status" value="1"/>
</dbReference>
<accession>A0A4C1X5B2</accession>
<feature type="region of interest" description="Disordered" evidence="7">
    <location>
        <begin position="146"/>
        <end position="175"/>
    </location>
</feature>
<feature type="region of interest" description="Disordered" evidence="7">
    <location>
        <begin position="1"/>
        <end position="55"/>
    </location>
</feature>
<feature type="compositionally biased region" description="Basic and acidic residues" evidence="7">
    <location>
        <begin position="1"/>
        <end position="11"/>
    </location>
</feature>
<evidence type="ECO:0000313" key="9">
    <source>
        <dbReference type="EMBL" id="GBP58333.1"/>
    </source>
</evidence>
<keyword evidence="2" id="KW-0479">Metal-binding</keyword>
<keyword evidence="10" id="KW-1185">Reference proteome</keyword>
<comment type="similarity">
    <text evidence="1">Belongs to the ZC2HC1 family.</text>
</comment>
<proteinExistence type="inferred from homology"/>
<dbReference type="AlphaFoldDB" id="A0A4C1X5B2"/>
<reference evidence="9 10" key="1">
    <citation type="journal article" date="2019" name="Commun. Biol.">
        <title>The bagworm genome reveals a unique fibroin gene that provides high tensile strength.</title>
        <authorList>
            <person name="Kono N."/>
            <person name="Nakamura H."/>
            <person name="Ohtoshi R."/>
            <person name="Tomita M."/>
            <person name="Numata K."/>
            <person name="Arakawa K."/>
        </authorList>
    </citation>
    <scope>NUCLEOTIDE SEQUENCE [LARGE SCALE GENOMIC DNA]</scope>
</reference>
<dbReference type="InterPro" id="IPR049899">
    <property type="entry name" value="Znf_C2HC_C3H"/>
</dbReference>
<dbReference type="InterPro" id="IPR026104">
    <property type="entry name" value="ZNF_C2HC_dom_1C"/>
</dbReference>
<keyword evidence="3 6" id="KW-0863">Zinc-finger</keyword>
<feature type="domain" description="C2HC/C3H-type" evidence="8">
    <location>
        <begin position="257"/>
        <end position="286"/>
    </location>
</feature>
<feature type="region of interest" description="Disordered" evidence="7">
    <location>
        <begin position="116"/>
        <end position="135"/>
    </location>
</feature>